<dbReference type="RefSeq" id="WP_109251339.1">
    <property type="nucleotide sequence ID" value="NZ_QEXV01000001.1"/>
</dbReference>
<protein>
    <submittedName>
        <fullName evidence="2">Uncharacterized protein</fullName>
    </submittedName>
</protein>
<dbReference type="Proteomes" id="UP000245168">
    <property type="component" value="Unassembled WGS sequence"/>
</dbReference>
<feature type="signal peptide" evidence="1">
    <location>
        <begin position="1"/>
        <end position="32"/>
    </location>
</feature>
<name>A0A2U2BVL7_9PROT</name>
<accession>A0A2U2BVL7</accession>
<keyword evidence="1" id="KW-0732">Signal</keyword>
<keyword evidence="3" id="KW-1185">Reference proteome</keyword>
<evidence type="ECO:0000313" key="3">
    <source>
        <dbReference type="Proteomes" id="UP000245168"/>
    </source>
</evidence>
<dbReference type="AlphaFoldDB" id="A0A2U2BVL7"/>
<evidence type="ECO:0000313" key="2">
    <source>
        <dbReference type="EMBL" id="PWE18065.1"/>
    </source>
</evidence>
<feature type="chain" id="PRO_5015483448" evidence="1">
    <location>
        <begin position="33"/>
        <end position="315"/>
    </location>
</feature>
<organism evidence="2 3">
    <name type="scientific">Marinicauda salina</name>
    <dbReference type="NCBI Taxonomy" id="2135793"/>
    <lineage>
        <taxon>Bacteria</taxon>
        <taxon>Pseudomonadati</taxon>
        <taxon>Pseudomonadota</taxon>
        <taxon>Alphaproteobacteria</taxon>
        <taxon>Maricaulales</taxon>
        <taxon>Maricaulaceae</taxon>
        <taxon>Marinicauda</taxon>
    </lineage>
</organism>
<gene>
    <name evidence="2" type="ORF">DDZ18_00155</name>
</gene>
<sequence>MSETGRMAVRISAGLSVCALALAGASSDAAEAQDTVEGYEYVLDAVKPDAEALGESPETFEDPTRRIVEQGPEFTLMWIEDRERTLETASFARGETRMGLFVPHRDLDRLSSDPDGWTSYGDPLEYERFDVELTRGDQDRTIAGAPAAHYRLAADVIAREEGDGAYMQSVLTSDVWIREDAPFSSAPLSVDRAYADPRLQAALAEALGELGMIVRIQSQYRNQARSEEGEALGYPHEGTHLAWASEIEPASVRAVDVPIVSETTWEALRDAARENREAACETALAGGAPDFVETLLDADQREAFLPHLRERCEGR</sequence>
<proteinExistence type="predicted"/>
<evidence type="ECO:0000256" key="1">
    <source>
        <dbReference type="SAM" id="SignalP"/>
    </source>
</evidence>
<reference evidence="3" key="1">
    <citation type="submission" date="2018-05" db="EMBL/GenBank/DDBJ databases">
        <authorList>
            <person name="Liu B.-T."/>
        </authorList>
    </citation>
    <scope>NUCLEOTIDE SEQUENCE [LARGE SCALE GENOMIC DNA]</scope>
    <source>
        <strain evidence="3">WD6-1</strain>
    </source>
</reference>
<dbReference type="EMBL" id="QEXV01000001">
    <property type="protein sequence ID" value="PWE18065.1"/>
    <property type="molecule type" value="Genomic_DNA"/>
</dbReference>
<comment type="caution">
    <text evidence="2">The sequence shown here is derived from an EMBL/GenBank/DDBJ whole genome shotgun (WGS) entry which is preliminary data.</text>
</comment>